<dbReference type="Gene3D" id="1.10.10.1320">
    <property type="entry name" value="Anti-sigma factor, zinc-finger domain"/>
    <property type="match status" value="1"/>
</dbReference>
<evidence type="ECO:0008006" key="3">
    <source>
        <dbReference type="Google" id="ProtNLM"/>
    </source>
</evidence>
<evidence type="ECO:0000313" key="2">
    <source>
        <dbReference type="Proteomes" id="UP001597176"/>
    </source>
</evidence>
<dbReference type="Proteomes" id="UP001597176">
    <property type="component" value="Unassembled WGS sequence"/>
</dbReference>
<sequence length="102" mass="10958">MTEDPAERDLRAAEYVIGTLGADERAAMDLELAVDPASRAAVREWERRLAPLAETVPEVEPDAGIWPRILRALPAGSSAAPAANDNRVATLSRKLGLWRAAA</sequence>
<name>A0ABW3X3D5_9HYPH</name>
<dbReference type="EMBL" id="JBHTND010000048">
    <property type="protein sequence ID" value="MFD1304011.1"/>
    <property type="molecule type" value="Genomic_DNA"/>
</dbReference>
<reference evidence="2" key="1">
    <citation type="journal article" date="2019" name="Int. J. Syst. Evol. Microbiol.">
        <title>The Global Catalogue of Microorganisms (GCM) 10K type strain sequencing project: providing services to taxonomists for standard genome sequencing and annotation.</title>
        <authorList>
            <consortium name="The Broad Institute Genomics Platform"/>
            <consortium name="The Broad Institute Genome Sequencing Center for Infectious Disease"/>
            <person name="Wu L."/>
            <person name="Ma J."/>
        </authorList>
    </citation>
    <scope>NUCLEOTIDE SEQUENCE [LARGE SCALE GENOMIC DNA]</scope>
    <source>
        <strain evidence="2">CCUG 56108</strain>
    </source>
</reference>
<comment type="caution">
    <text evidence="1">The sequence shown here is derived from an EMBL/GenBank/DDBJ whole genome shotgun (WGS) entry which is preliminary data.</text>
</comment>
<keyword evidence="2" id="KW-1185">Reference proteome</keyword>
<dbReference type="InterPro" id="IPR041916">
    <property type="entry name" value="Anti_sigma_zinc_sf"/>
</dbReference>
<organism evidence="1 2">
    <name type="scientific">Methylobacterium marchantiae</name>
    <dbReference type="NCBI Taxonomy" id="600331"/>
    <lineage>
        <taxon>Bacteria</taxon>
        <taxon>Pseudomonadati</taxon>
        <taxon>Pseudomonadota</taxon>
        <taxon>Alphaproteobacteria</taxon>
        <taxon>Hyphomicrobiales</taxon>
        <taxon>Methylobacteriaceae</taxon>
        <taxon>Methylobacterium</taxon>
    </lineage>
</organism>
<accession>A0ABW3X3D5</accession>
<feature type="non-terminal residue" evidence="1">
    <location>
        <position position="102"/>
    </location>
</feature>
<proteinExistence type="predicted"/>
<evidence type="ECO:0000313" key="1">
    <source>
        <dbReference type="EMBL" id="MFD1304011.1"/>
    </source>
</evidence>
<protein>
    <recommendedName>
        <fullName evidence="3">Anti-sigma factor</fullName>
    </recommendedName>
</protein>
<gene>
    <name evidence="1" type="ORF">ACFQ4G_20810</name>
</gene>